<evidence type="ECO:0000313" key="2">
    <source>
        <dbReference type="Proteomes" id="UP001519349"/>
    </source>
</evidence>
<keyword evidence="2" id="KW-1185">Reference proteome</keyword>
<evidence type="ECO:0000313" key="1">
    <source>
        <dbReference type="EMBL" id="MBP2621680.1"/>
    </source>
</evidence>
<dbReference type="InterPro" id="IPR009061">
    <property type="entry name" value="DNA-bd_dom_put_sf"/>
</dbReference>
<name>A0ABS5AYS6_9STRE</name>
<dbReference type="EMBL" id="QFAY01000022">
    <property type="protein sequence ID" value="MBP2621680.1"/>
    <property type="molecule type" value="Genomic_DNA"/>
</dbReference>
<reference evidence="1 2" key="1">
    <citation type="submission" date="2018-05" db="EMBL/GenBank/DDBJ databases">
        <title>Draft genome sequence of Streptococcus panodentis CCUG 70867T.</title>
        <authorList>
            <person name="Salva-Serra F."/>
            <person name="Mendez V."/>
            <person name="Jaen-Luchoro D."/>
            <person name="Gonzales-Siles L."/>
            <person name="Karlsson R."/>
            <person name="Engstrom-Jakobsson H."/>
            <person name="Busquets A."/>
            <person name="Gomila M."/>
            <person name="Pineiro-Iglesias B."/>
            <person name="Bennasar-Figueras A."/>
            <person name="Seeger M."/>
            <person name="Moore E."/>
        </authorList>
    </citation>
    <scope>NUCLEOTIDE SEQUENCE [LARGE SCALE GENOMIC DNA]</scope>
    <source>
        <strain evidence="1 2">CCUG 70867</strain>
    </source>
</reference>
<accession>A0ABS5AYS6</accession>
<sequence>MIGCEPLKPYNELFEEVDGASARKCQLLKALLEQHRSFVQEQIQNWQGSLEKLDDKIEW</sequence>
<protein>
    <submittedName>
        <fullName evidence="1">Uncharacterized protein</fullName>
    </submittedName>
</protein>
<organism evidence="1 2">
    <name type="scientific">Streptococcus panodentis</name>
    <dbReference type="NCBI Taxonomy" id="1581472"/>
    <lineage>
        <taxon>Bacteria</taxon>
        <taxon>Bacillati</taxon>
        <taxon>Bacillota</taxon>
        <taxon>Bacilli</taxon>
        <taxon>Lactobacillales</taxon>
        <taxon>Streptococcaceae</taxon>
        <taxon>Streptococcus</taxon>
    </lineage>
</organism>
<proteinExistence type="predicted"/>
<comment type="caution">
    <text evidence="1">The sequence shown here is derived from an EMBL/GenBank/DDBJ whole genome shotgun (WGS) entry which is preliminary data.</text>
</comment>
<gene>
    <name evidence="1" type="ORF">DHL47_10200</name>
</gene>
<dbReference type="SUPFAM" id="SSF46955">
    <property type="entry name" value="Putative DNA-binding domain"/>
    <property type="match status" value="1"/>
</dbReference>
<dbReference type="Proteomes" id="UP001519349">
    <property type="component" value="Unassembled WGS sequence"/>
</dbReference>